<organism evidence="2 3">
    <name type="scientific">Monoraphidium neglectum</name>
    <dbReference type="NCBI Taxonomy" id="145388"/>
    <lineage>
        <taxon>Eukaryota</taxon>
        <taxon>Viridiplantae</taxon>
        <taxon>Chlorophyta</taxon>
        <taxon>core chlorophytes</taxon>
        <taxon>Chlorophyceae</taxon>
        <taxon>CS clade</taxon>
        <taxon>Sphaeropleales</taxon>
        <taxon>Selenastraceae</taxon>
        <taxon>Monoraphidium</taxon>
    </lineage>
</organism>
<protein>
    <submittedName>
        <fullName evidence="2">Uncharacterized protein</fullName>
    </submittedName>
</protein>
<evidence type="ECO:0000256" key="1">
    <source>
        <dbReference type="SAM" id="Phobius"/>
    </source>
</evidence>
<evidence type="ECO:0000313" key="3">
    <source>
        <dbReference type="Proteomes" id="UP000054498"/>
    </source>
</evidence>
<keyword evidence="1" id="KW-0812">Transmembrane</keyword>
<dbReference type="RefSeq" id="XP_013895941.1">
    <property type="nucleotide sequence ID" value="XM_014040487.1"/>
</dbReference>
<dbReference type="OrthoDB" id="1470350at2759"/>
<feature type="transmembrane region" description="Helical" evidence="1">
    <location>
        <begin position="35"/>
        <end position="55"/>
    </location>
</feature>
<dbReference type="KEGG" id="mng:MNEG_11041"/>
<dbReference type="GeneID" id="25728264"/>
<keyword evidence="3" id="KW-1185">Reference proteome</keyword>
<sequence length="113" mass="12014">MELLKNLVSLLGLGAAAMGTATLRGETPPAAALAAALTAAALAAAALAAAVAYHWRHAVFPNIHRIHDWLADQSRSTGLRGAMLAFTLPFLRTFYCVTDPAVLEWVLKTRMTT</sequence>
<reference evidence="2 3" key="1">
    <citation type="journal article" date="2013" name="BMC Genomics">
        <title>Reconstruction of the lipid metabolism for the microalga Monoraphidium neglectum from its genome sequence reveals characteristics suitable for biofuel production.</title>
        <authorList>
            <person name="Bogen C."/>
            <person name="Al-Dilaimi A."/>
            <person name="Albersmeier A."/>
            <person name="Wichmann J."/>
            <person name="Grundmann M."/>
            <person name="Rupp O."/>
            <person name="Lauersen K.J."/>
            <person name="Blifernez-Klassen O."/>
            <person name="Kalinowski J."/>
            <person name="Goesmann A."/>
            <person name="Mussgnug J.H."/>
            <person name="Kruse O."/>
        </authorList>
    </citation>
    <scope>NUCLEOTIDE SEQUENCE [LARGE SCALE GENOMIC DNA]</scope>
    <source>
        <strain evidence="2 3">SAG 48.87</strain>
    </source>
</reference>
<proteinExistence type="predicted"/>
<dbReference type="AlphaFoldDB" id="A0A0D2M6R5"/>
<accession>A0A0D2M6R5</accession>
<keyword evidence="1" id="KW-1133">Transmembrane helix</keyword>
<dbReference type="EMBL" id="KK102786">
    <property type="protein sequence ID" value="KIY96921.1"/>
    <property type="molecule type" value="Genomic_DNA"/>
</dbReference>
<gene>
    <name evidence="2" type="ORF">MNEG_11041</name>
</gene>
<keyword evidence="1" id="KW-0472">Membrane</keyword>
<dbReference type="Proteomes" id="UP000054498">
    <property type="component" value="Unassembled WGS sequence"/>
</dbReference>
<evidence type="ECO:0000313" key="2">
    <source>
        <dbReference type="EMBL" id="KIY96921.1"/>
    </source>
</evidence>
<name>A0A0D2M6R5_9CHLO</name>